<gene>
    <name evidence="10" type="primary">NOP10</name>
    <name evidence="10" type="ORF">C6P46_006254</name>
</gene>
<evidence type="ECO:0000256" key="1">
    <source>
        <dbReference type="ARBA" id="ARBA00009462"/>
    </source>
</evidence>
<keyword evidence="11" id="KW-1185">Reference proteome</keyword>
<organism evidence="10 11">
    <name type="scientific">Rhodotorula mucilaginosa</name>
    <name type="common">Yeast</name>
    <name type="synonym">Rhodotorula rubra</name>
    <dbReference type="NCBI Taxonomy" id="5537"/>
    <lineage>
        <taxon>Eukaryota</taxon>
        <taxon>Fungi</taxon>
        <taxon>Dikarya</taxon>
        <taxon>Basidiomycota</taxon>
        <taxon>Pucciniomycotina</taxon>
        <taxon>Microbotryomycetes</taxon>
        <taxon>Sporidiobolales</taxon>
        <taxon>Sporidiobolaceae</taxon>
        <taxon>Rhodotorula</taxon>
    </lineage>
</organism>
<evidence type="ECO:0000256" key="2">
    <source>
        <dbReference type="ARBA" id="ARBA00021838"/>
    </source>
</evidence>
<feature type="compositionally biased region" description="Basic and acidic residues" evidence="9">
    <location>
        <begin position="65"/>
        <end position="82"/>
    </location>
</feature>
<dbReference type="GO" id="GO:0031118">
    <property type="term" value="P:rRNA pseudouridine synthesis"/>
    <property type="evidence" value="ECO:0007669"/>
    <property type="project" value="TreeGrafter"/>
</dbReference>
<evidence type="ECO:0000256" key="6">
    <source>
        <dbReference type="ARBA" id="ARBA00030185"/>
    </source>
</evidence>
<dbReference type="PANTHER" id="PTHR13305">
    <property type="entry name" value="RIBOSOME BIOGENESIS PROTEIN NOP10"/>
    <property type="match status" value="1"/>
</dbReference>
<dbReference type="GO" id="GO:0031120">
    <property type="term" value="P:snRNA pseudouridine synthesis"/>
    <property type="evidence" value="ECO:0007669"/>
    <property type="project" value="TreeGrafter"/>
</dbReference>
<dbReference type="GO" id="GO:1904874">
    <property type="term" value="P:positive regulation of telomerase RNA localization to Cajal body"/>
    <property type="evidence" value="ECO:0007669"/>
    <property type="project" value="TreeGrafter"/>
</dbReference>
<evidence type="ECO:0000256" key="8">
    <source>
        <dbReference type="ARBA" id="ARBA00032266"/>
    </source>
</evidence>
<keyword evidence="5" id="KW-0687">Ribonucleoprotein</keyword>
<evidence type="ECO:0000256" key="3">
    <source>
        <dbReference type="ARBA" id="ARBA00022517"/>
    </source>
</evidence>
<keyword evidence="3" id="KW-0690">Ribosome biogenesis</keyword>
<evidence type="ECO:0000256" key="5">
    <source>
        <dbReference type="ARBA" id="ARBA00023274"/>
    </source>
</evidence>
<dbReference type="PANTHER" id="PTHR13305:SF0">
    <property type="entry name" value="H_ACA RIBONUCLEOPROTEIN COMPLEX SUBUNIT 3"/>
    <property type="match status" value="1"/>
</dbReference>
<keyword evidence="4" id="KW-0698">rRNA processing</keyword>
<comment type="caution">
    <text evidence="10">The sequence shown here is derived from an EMBL/GenBank/DDBJ whole genome shotgun (WGS) entry which is preliminary data.</text>
</comment>
<dbReference type="InterPro" id="IPR036756">
    <property type="entry name" value="H/ACA_rnp_Nop10_sf"/>
</dbReference>
<dbReference type="Gene3D" id="4.10.80.300">
    <property type="match status" value="1"/>
</dbReference>
<evidence type="ECO:0000256" key="7">
    <source>
        <dbReference type="ARBA" id="ARBA00031779"/>
    </source>
</evidence>
<evidence type="ECO:0000256" key="4">
    <source>
        <dbReference type="ARBA" id="ARBA00022552"/>
    </source>
</evidence>
<reference evidence="10 11" key="1">
    <citation type="submission" date="2020-11" db="EMBL/GenBank/DDBJ databases">
        <title>Kefir isolates.</title>
        <authorList>
            <person name="Marcisauskas S."/>
            <person name="Kim Y."/>
            <person name="Blasche S."/>
        </authorList>
    </citation>
    <scope>NUCLEOTIDE SEQUENCE [LARGE SCALE GENOMIC DNA]</scope>
    <source>
        <strain evidence="10 11">KR</strain>
    </source>
</reference>
<protein>
    <recommendedName>
        <fullName evidence="2">H/ACA ribonucleoprotein complex subunit NOP10</fullName>
    </recommendedName>
    <alternativeName>
        <fullName evidence="6">Nucleolar protein 10</fullName>
    </alternativeName>
    <alternativeName>
        <fullName evidence="7">Nucleolar protein family A member 3</fullName>
    </alternativeName>
    <alternativeName>
        <fullName evidence="8">snoRNP protein NOP10</fullName>
    </alternativeName>
</protein>
<name>A0A9P6VWE4_RHOMI</name>
<dbReference type="Proteomes" id="UP000777482">
    <property type="component" value="Unassembled WGS sequence"/>
</dbReference>
<dbReference type="Gene3D" id="2.20.28.40">
    <property type="entry name" value="H/ACA ribonucleoprotein complex, subunit Nop10"/>
    <property type="match status" value="1"/>
</dbReference>
<accession>A0A9P6VWE4</accession>
<dbReference type="EMBL" id="PUHQ01000077">
    <property type="protein sequence ID" value="KAG0657698.1"/>
    <property type="molecule type" value="Genomic_DNA"/>
</dbReference>
<dbReference type="Pfam" id="PF04135">
    <property type="entry name" value="Nop10p"/>
    <property type="match status" value="1"/>
</dbReference>
<dbReference type="GO" id="GO:0070034">
    <property type="term" value="F:telomerase RNA binding"/>
    <property type="evidence" value="ECO:0007669"/>
    <property type="project" value="TreeGrafter"/>
</dbReference>
<comment type="similarity">
    <text evidence="1">Belongs to the NOP10 family.</text>
</comment>
<dbReference type="InterPro" id="IPR007264">
    <property type="entry name" value="H/ACA_rnp_Nop10"/>
</dbReference>
<dbReference type="GO" id="GO:0030515">
    <property type="term" value="F:snoRNA binding"/>
    <property type="evidence" value="ECO:0007669"/>
    <property type="project" value="InterPro"/>
</dbReference>
<evidence type="ECO:0000313" key="10">
    <source>
        <dbReference type="EMBL" id="KAG0657698.1"/>
    </source>
</evidence>
<feature type="region of interest" description="Disordered" evidence="9">
    <location>
        <begin position="1"/>
        <end position="83"/>
    </location>
</feature>
<evidence type="ECO:0000313" key="11">
    <source>
        <dbReference type="Proteomes" id="UP000777482"/>
    </source>
</evidence>
<dbReference type="SUPFAM" id="SSF144210">
    <property type="entry name" value="Nop10-like SnoRNP"/>
    <property type="match status" value="1"/>
</dbReference>
<sequence length="97" mass="10656">MSELAANRKASQPNPPPQAAQASTHAHTLGPDGKRQYTLKKATSSGVPTRSAHPGMLPRSTSNVEHADSDLRTARFSPDDKYSRHRVTIKKRFGMYV</sequence>
<dbReference type="GO" id="GO:0031429">
    <property type="term" value="C:box H/ACA snoRNP complex"/>
    <property type="evidence" value="ECO:0007669"/>
    <property type="project" value="TreeGrafter"/>
</dbReference>
<evidence type="ECO:0000256" key="9">
    <source>
        <dbReference type="SAM" id="MobiDB-lite"/>
    </source>
</evidence>
<dbReference type="AlphaFoldDB" id="A0A9P6VWE4"/>
<proteinExistence type="inferred from homology"/>
<dbReference type="OrthoDB" id="13807at2759"/>